<dbReference type="InterPro" id="IPR002048">
    <property type="entry name" value="EF_hand_dom"/>
</dbReference>
<feature type="domain" description="EF-hand" evidence="3">
    <location>
        <begin position="22"/>
        <end position="57"/>
    </location>
</feature>
<gene>
    <name evidence="4" type="ORF">Ctob_013814</name>
</gene>
<feature type="compositionally biased region" description="Polar residues" evidence="2">
    <location>
        <begin position="817"/>
        <end position="826"/>
    </location>
</feature>
<proteinExistence type="predicted"/>
<sequence>MGGDEGRISLKEFGDAVVPLGLAPAEVSLIFGHFDKKGSGFISFEELHRELTARVAQRGARKTRTKGDRLKAVDQNPLHPPPPGDAPVLRPSQKGVATSKGGIQKGLPLSRSAGSLLQAPSWDPLSATLDPKNLKAAPLWRDDAMDATHGSRSLMRALSAAGSLSRPSVSALKEVQKKTEVAKEIRRQSSSASGVFKPKLHFETHEEIVAIKSGDADECTSKIHDEELVEQQLDAAIAKKKEQIKQAINEQANPMLRELDRILTQQQRTIEARGNSLLAKANEIRAGNADLREYISKLRLERRLHQQFKINLSERLSELTKQIPTLVDRVNVLLFEGEKVQVKRQQTQQDAEQHRTNQEDLLEDVREQLMKSEEEIVKLQEAAYSLEQTHTQHRWDDARSSRQELETAQNKLGYLRWKSSWWSDEFERLRKATKPMLSDADHRDGLVLDFTAVTRGQEMDYTPIDTMMGRYHVMRSDCDSLEHFLDSVLGPAVNKLDIELVKLQSQRQGRLAEAAYAAENQRPTADSALSDAVAFKLAQEIEADCEREEKLLRDAFEPTKALLRALAAPADFATLVREAEAQRLVRYSAIKGGKLIDDGHESAPSPAKSTTADEGEPAGVEEGATAVEGAEAEAAGDANEVAAEEAGGSEAEAPAPSSPKQPAGMITLIAAFEKPSKQLLKAAAEMEEDHNIHRVPLLDEALARCKQELLAVHDAAKRFKPILDHLAFPHPSTASRLPAKLQKWGGVGDAEVLSVHAEFKKLAQESEMRLKQEALREEEAAHDAKNARRSPHAHRPPQQSSPTLGASTAEAAAEGLSASQSLPALN</sequence>
<dbReference type="PROSITE" id="PS50222">
    <property type="entry name" value="EF_HAND_2"/>
    <property type="match status" value="1"/>
</dbReference>
<feature type="coiled-coil region" evidence="1">
    <location>
        <begin position="344"/>
        <end position="389"/>
    </location>
</feature>
<name>A0A0M0JYR5_9EUKA</name>
<feature type="region of interest" description="Disordered" evidence="2">
    <location>
        <begin position="55"/>
        <end position="108"/>
    </location>
</feature>
<keyword evidence="5" id="KW-1185">Reference proteome</keyword>
<evidence type="ECO:0000259" key="3">
    <source>
        <dbReference type="PROSITE" id="PS50222"/>
    </source>
</evidence>
<evidence type="ECO:0000256" key="2">
    <source>
        <dbReference type="SAM" id="MobiDB-lite"/>
    </source>
</evidence>
<dbReference type="AlphaFoldDB" id="A0A0M0JYR5"/>
<dbReference type="Proteomes" id="UP000037460">
    <property type="component" value="Unassembled WGS sequence"/>
</dbReference>
<dbReference type="EMBL" id="JWZX01001956">
    <property type="protein sequence ID" value="KOO31700.1"/>
    <property type="molecule type" value="Genomic_DNA"/>
</dbReference>
<dbReference type="InterPro" id="IPR011992">
    <property type="entry name" value="EF-hand-dom_pair"/>
</dbReference>
<feature type="compositionally biased region" description="Basic and acidic residues" evidence="2">
    <location>
        <begin position="771"/>
        <end position="786"/>
    </location>
</feature>
<evidence type="ECO:0000256" key="1">
    <source>
        <dbReference type="SAM" id="Coils"/>
    </source>
</evidence>
<feature type="compositionally biased region" description="Polar residues" evidence="2">
    <location>
        <begin position="797"/>
        <end position="806"/>
    </location>
</feature>
<reference evidence="5" key="1">
    <citation type="journal article" date="2015" name="PLoS Genet.">
        <title>Genome Sequence and Transcriptome Analyses of Chrysochromulina tobin: Metabolic Tools for Enhanced Algal Fitness in the Prominent Order Prymnesiales (Haptophyceae).</title>
        <authorList>
            <person name="Hovde B.T."/>
            <person name="Deodato C.R."/>
            <person name="Hunsperger H.M."/>
            <person name="Ryken S.A."/>
            <person name="Yost W."/>
            <person name="Jha R.K."/>
            <person name="Patterson J."/>
            <person name="Monnat R.J. Jr."/>
            <person name="Barlow S.B."/>
            <person name="Starkenburg S.R."/>
            <person name="Cattolico R.A."/>
        </authorList>
    </citation>
    <scope>NUCLEOTIDE SEQUENCE</scope>
    <source>
        <strain evidence="5">CCMP291</strain>
    </source>
</reference>
<evidence type="ECO:0000313" key="4">
    <source>
        <dbReference type="EMBL" id="KOO31700.1"/>
    </source>
</evidence>
<comment type="caution">
    <text evidence="4">The sequence shown here is derived from an EMBL/GenBank/DDBJ whole genome shotgun (WGS) entry which is preliminary data.</text>
</comment>
<keyword evidence="1" id="KW-0175">Coiled coil</keyword>
<dbReference type="GO" id="GO:0005509">
    <property type="term" value="F:calcium ion binding"/>
    <property type="evidence" value="ECO:0007669"/>
    <property type="project" value="InterPro"/>
</dbReference>
<organism evidence="4 5">
    <name type="scientific">Chrysochromulina tobinii</name>
    <dbReference type="NCBI Taxonomy" id="1460289"/>
    <lineage>
        <taxon>Eukaryota</taxon>
        <taxon>Haptista</taxon>
        <taxon>Haptophyta</taxon>
        <taxon>Prymnesiophyceae</taxon>
        <taxon>Prymnesiales</taxon>
        <taxon>Chrysochromulinaceae</taxon>
        <taxon>Chrysochromulina</taxon>
    </lineage>
</organism>
<dbReference type="Gene3D" id="1.10.238.10">
    <property type="entry name" value="EF-hand"/>
    <property type="match status" value="1"/>
</dbReference>
<feature type="region of interest" description="Disordered" evidence="2">
    <location>
        <begin position="595"/>
        <end position="662"/>
    </location>
</feature>
<dbReference type="SUPFAM" id="SSF47473">
    <property type="entry name" value="EF-hand"/>
    <property type="match status" value="1"/>
</dbReference>
<protein>
    <recommendedName>
        <fullName evidence="3">EF-hand domain-containing protein</fullName>
    </recommendedName>
</protein>
<feature type="region of interest" description="Disordered" evidence="2">
    <location>
        <begin position="771"/>
        <end position="826"/>
    </location>
</feature>
<feature type="compositionally biased region" description="Low complexity" evidence="2">
    <location>
        <begin position="617"/>
        <end position="655"/>
    </location>
</feature>
<evidence type="ECO:0000313" key="5">
    <source>
        <dbReference type="Proteomes" id="UP000037460"/>
    </source>
</evidence>
<accession>A0A0M0JYR5</accession>